<dbReference type="Gramene" id="PUZ58534">
    <property type="protein sequence ID" value="PUZ58534"/>
    <property type="gene ID" value="GQ55_5G517000"/>
</dbReference>
<proteinExistence type="predicted"/>
<evidence type="ECO:0000313" key="2">
    <source>
        <dbReference type="Proteomes" id="UP000244336"/>
    </source>
</evidence>
<dbReference type="Proteomes" id="UP000244336">
    <property type="component" value="Chromosome 5"/>
</dbReference>
<keyword evidence="2" id="KW-1185">Reference proteome</keyword>
<organism evidence="1 2">
    <name type="scientific">Panicum hallii var. hallii</name>
    <dbReference type="NCBI Taxonomy" id="1504633"/>
    <lineage>
        <taxon>Eukaryota</taxon>
        <taxon>Viridiplantae</taxon>
        <taxon>Streptophyta</taxon>
        <taxon>Embryophyta</taxon>
        <taxon>Tracheophyta</taxon>
        <taxon>Spermatophyta</taxon>
        <taxon>Magnoliopsida</taxon>
        <taxon>Liliopsida</taxon>
        <taxon>Poales</taxon>
        <taxon>Poaceae</taxon>
        <taxon>PACMAD clade</taxon>
        <taxon>Panicoideae</taxon>
        <taxon>Panicodae</taxon>
        <taxon>Paniceae</taxon>
        <taxon>Panicinae</taxon>
        <taxon>Panicum</taxon>
        <taxon>Panicum sect. Panicum</taxon>
    </lineage>
</organism>
<dbReference type="EMBL" id="CM009753">
    <property type="protein sequence ID" value="PUZ58534.1"/>
    <property type="molecule type" value="Genomic_DNA"/>
</dbReference>
<sequence>MHFRFQLSTSPSTDGRSLTSCSLPRCCLAQRWPDFDRWRHSGGGGFLAEELWWAGHRRGTGRRPKWCSWGGCCSVLACSCQLLSATPRSESHLAQRSQGRLLVGGGGG</sequence>
<protein>
    <submittedName>
        <fullName evidence="1">Uncharacterized protein</fullName>
    </submittedName>
</protein>
<reference evidence="1 2" key="1">
    <citation type="submission" date="2018-04" db="EMBL/GenBank/DDBJ databases">
        <title>WGS assembly of Panicum hallii var. hallii HAL2.</title>
        <authorList>
            <person name="Lovell J."/>
            <person name="Jenkins J."/>
            <person name="Lowry D."/>
            <person name="Mamidi S."/>
            <person name="Sreedasyam A."/>
            <person name="Weng X."/>
            <person name="Barry K."/>
            <person name="Bonette J."/>
            <person name="Campitelli B."/>
            <person name="Daum C."/>
            <person name="Gordon S."/>
            <person name="Gould B."/>
            <person name="Lipzen A."/>
            <person name="MacQueen A."/>
            <person name="Palacio-Mejia J."/>
            <person name="Plott C."/>
            <person name="Shakirov E."/>
            <person name="Shu S."/>
            <person name="Yoshinaga Y."/>
            <person name="Zane M."/>
            <person name="Rokhsar D."/>
            <person name="Grimwood J."/>
            <person name="Schmutz J."/>
            <person name="Juenger T."/>
        </authorList>
    </citation>
    <scope>NUCLEOTIDE SEQUENCE [LARGE SCALE GENOMIC DNA]</scope>
    <source>
        <strain evidence="2">cv. HAL2</strain>
    </source>
</reference>
<accession>A0A2T7DSH6</accession>
<name>A0A2T7DSH6_9POAL</name>
<gene>
    <name evidence="1" type="ORF">GQ55_5G517000</name>
</gene>
<dbReference type="AlphaFoldDB" id="A0A2T7DSH6"/>
<evidence type="ECO:0000313" key="1">
    <source>
        <dbReference type="EMBL" id="PUZ58534.1"/>
    </source>
</evidence>